<dbReference type="Proteomes" id="UP000521943">
    <property type="component" value="Unassembled WGS sequence"/>
</dbReference>
<comment type="catalytic activity">
    <reaction evidence="4 7">
        <text>(6S)-5-formyl-5,6,7,8-tetrahydrofolate + ATP = (6R)-5,10-methenyltetrahydrofolate + ADP + phosphate</text>
        <dbReference type="Rhea" id="RHEA:10488"/>
        <dbReference type="ChEBI" id="CHEBI:30616"/>
        <dbReference type="ChEBI" id="CHEBI:43474"/>
        <dbReference type="ChEBI" id="CHEBI:57455"/>
        <dbReference type="ChEBI" id="CHEBI:57457"/>
        <dbReference type="ChEBI" id="CHEBI:456216"/>
        <dbReference type="EC" id="6.3.3.2"/>
    </reaction>
</comment>
<protein>
    <recommendedName>
        <fullName evidence="5 7">5-formyltetrahydrofolate cyclo-ligase</fullName>
        <ecNumber evidence="5 7">6.3.3.2</ecNumber>
    </recommendedName>
</protein>
<evidence type="ECO:0000256" key="1">
    <source>
        <dbReference type="ARBA" id="ARBA00010638"/>
    </source>
</evidence>
<evidence type="ECO:0000256" key="4">
    <source>
        <dbReference type="ARBA" id="ARBA00036539"/>
    </source>
</evidence>
<comment type="similarity">
    <text evidence="1 7">Belongs to the 5-formyltetrahydrofolate cyclo-ligase family.</text>
</comment>
<keyword evidence="7" id="KW-0460">Magnesium</keyword>
<feature type="binding site" evidence="6">
    <location>
        <position position="63"/>
    </location>
    <ligand>
        <name>substrate</name>
    </ligand>
</feature>
<feature type="binding site" evidence="6">
    <location>
        <begin position="11"/>
        <end position="15"/>
    </location>
    <ligand>
        <name>ATP</name>
        <dbReference type="ChEBI" id="CHEBI:30616"/>
    </ligand>
</feature>
<feature type="binding site" evidence="6">
    <location>
        <position position="57"/>
    </location>
    <ligand>
        <name>substrate</name>
    </ligand>
</feature>
<gene>
    <name evidence="8" type="ORF">DFP72DRAFT_870670</name>
</gene>
<dbReference type="Gene3D" id="3.40.50.10420">
    <property type="entry name" value="NagB/RpiA/CoA transferase-like"/>
    <property type="match status" value="1"/>
</dbReference>
<evidence type="ECO:0000256" key="5">
    <source>
        <dbReference type="ARBA" id="ARBA00038966"/>
    </source>
</evidence>
<evidence type="ECO:0000256" key="6">
    <source>
        <dbReference type="PIRSR" id="PIRSR006806-1"/>
    </source>
</evidence>
<dbReference type="PIRSF" id="PIRSF006806">
    <property type="entry name" value="FTHF_cligase"/>
    <property type="match status" value="1"/>
</dbReference>
<dbReference type="Pfam" id="PF01812">
    <property type="entry name" value="5-FTHF_cyc-lig"/>
    <property type="match status" value="1"/>
</dbReference>
<dbReference type="InterPro" id="IPR002698">
    <property type="entry name" value="FTHF_cligase"/>
</dbReference>
<keyword evidence="7" id="KW-0479">Metal-binding</keyword>
<dbReference type="SUPFAM" id="SSF100950">
    <property type="entry name" value="NagB/RpiA/CoA transferase-like"/>
    <property type="match status" value="1"/>
</dbReference>
<evidence type="ECO:0000256" key="7">
    <source>
        <dbReference type="RuleBase" id="RU361279"/>
    </source>
</evidence>
<dbReference type="EC" id="6.3.3.2" evidence="5 7"/>
<proteinExistence type="inferred from homology"/>
<comment type="cofactor">
    <cofactor evidence="7">
        <name>Mg(2+)</name>
        <dbReference type="ChEBI" id="CHEBI:18420"/>
    </cofactor>
</comment>
<evidence type="ECO:0000256" key="2">
    <source>
        <dbReference type="ARBA" id="ARBA00022741"/>
    </source>
</evidence>
<dbReference type="InterPro" id="IPR037171">
    <property type="entry name" value="NagB/RpiA_transferase-like"/>
</dbReference>
<dbReference type="GO" id="GO:0005739">
    <property type="term" value="C:mitochondrion"/>
    <property type="evidence" value="ECO:0007669"/>
    <property type="project" value="TreeGrafter"/>
</dbReference>
<dbReference type="NCBIfam" id="TIGR02727">
    <property type="entry name" value="MTHFS_bact"/>
    <property type="match status" value="1"/>
</dbReference>
<dbReference type="GO" id="GO:0030272">
    <property type="term" value="F:5-formyltetrahydrofolate cyclo-ligase activity"/>
    <property type="evidence" value="ECO:0007669"/>
    <property type="project" value="UniProtKB-EC"/>
</dbReference>
<evidence type="ECO:0000313" key="8">
    <source>
        <dbReference type="EMBL" id="KAF6764082.1"/>
    </source>
</evidence>
<keyword evidence="3 6" id="KW-0067">ATP-binding</keyword>
<keyword evidence="2 6" id="KW-0547">Nucleotide-binding</keyword>
<evidence type="ECO:0000313" key="9">
    <source>
        <dbReference type="Proteomes" id="UP000521943"/>
    </source>
</evidence>
<dbReference type="GO" id="GO:0009396">
    <property type="term" value="P:folic acid-containing compound biosynthetic process"/>
    <property type="evidence" value="ECO:0007669"/>
    <property type="project" value="TreeGrafter"/>
</dbReference>
<dbReference type="GO" id="GO:0005524">
    <property type="term" value="F:ATP binding"/>
    <property type="evidence" value="ECO:0007669"/>
    <property type="project" value="UniProtKB-KW"/>
</dbReference>
<sequence length="218" mass="24322">MPSLQCLSKQKRLLRKAVSACLGRVPTASIDAQSNEIARRIQAIPEFKTAGGISCYLSMPLNEVATGPITTHRLFVPKITSKENSLMDCFEIYSEEDLESLPSGTWGIKEPDPLYDGKARANALEEQTEQLDVILLPAVAYDRSFSRLGHGKGYYDRFIAAYTSRGRRRPLLVGLSLREQLLESGAIPMSDFDWKVDVVVTPDEILVREKERGESTTQ</sequence>
<dbReference type="EMBL" id="JACGCI010000004">
    <property type="protein sequence ID" value="KAF6764082.1"/>
    <property type="molecule type" value="Genomic_DNA"/>
</dbReference>
<dbReference type="PANTHER" id="PTHR23407:SF1">
    <property type="entry name" value="5-FORMYLTETRAHYDROFOLATE CYCLO-LIGASE"/>
    <property type="match status" value="1"/>
</dbReference>
<accession>A0A8H6IH70</accession>
<reference evidence="8 9" key="1">
    <citation type="submission" date="2020-07" db="EMBL/GenBank/DDBJ databases">
        <title>Comparative genomics of pyrophilous fungi reveals a link between fire events and developmental genes.</title>
        <authorList>
            <consortium name="DOE Joint Genome Institute"/>
            <person name="Steindorff A.S."/>
            <person name="Carver A."/>
            <person name="Calhoun S."/>
            <person name="Stillman K."/>
            <person name="Liu H."/>
            <person name="Lipzen A."/>
            <person name="Pangilinan J."/>
            <person name="Labutti K."/>
            <person name="Bruns T.D."/>
            <person name="Grigoriev I.V."/>
        </authorList>
    </citation>
    <scope>NUCLEOTIDE SEQUENCE [LARGE SCALE GENOMIC DNA]</scope>
    <source>
        <strain evidence="8 9">CBS 144469</strain>
    </source>
</reference>
<dbReference type="InterPro" id="IPR024185">
    <property type="entry name" value="FTHF_cligase-like_sf"/>
</dbReference>
<keyword evidence="9" id="KW-1185">Reference proteome</keyword>
<dbReference type="AlphaFoldDB" id="A0A8H6IH70"/>
<dbReference type="GO" id="GO:0035999">
    <property type="term" value="P:tetrahydrofolate interconversion"/>
    <property type="evidence" value="ECO:0007669"/>
    <property type="project" value="TreeGrafter"/>
</dbReference>
<feature type="binding site" evidence="6">
    <location>
        <begin position="147"/>
        <end position="155"/>
    </location>
    <ligand>
        <name>ATP</name>
        <dbReference type="ChEBI" id="CHEBI:30616"/>
    </ligand>
</feature>
<dbReference type="GO" id="GO:0046872">
    <property type="term" value="F:metal ion binding"/>
    <property type="evidence" value="ECO:0007669"/>
    <property type="project" value="UniProtKB-KW"/>
</dbReference>
<evidence type="ECO:0000256" key="3">
    <source>
        <dbReference type="ARBA" id="ARBA00022840"/>
    </source>
</evidence>
<dbReference type="PANTHER" id="PTHR23407">
    <property type="entry name" value="ATPASE INHIBITOR/5-FORMYLTETRAHYDROFOLATE CYCLO-LIGASE"/>
    <property type="match status" value="1"/>
</dbReference>
<organism evidence="8 9">
    <name type="scientific">Ephemerocybe angulata</name>
    <dbReference type="NCBI Taxonomy" id="980116"/>
    <lineage>
        <taxon>Eukaryota</taxon>
        <taxon>Fungi</taxon>
        <taxon>Dikarya</taxon>
        <taxon>Basidiomycota</taxon>
        <taxon>Agaricomycotina</taxon>
        <taxon>Agaricomycetes</taxon>
        <taxon>Agaricomycetidae</taxon>
        <taxon>Agaricales</taxon>
        <taxon>Agaricineae</taxon>
        <taxon>Psathyrellaceae</taxon>
        <taxon>Ephemerocybe</taxon>
    </lineage>
</organism>
<dbReference type="OrthoDB" id="2015992at2759"/>
<name>A0A8H6IH70_9AGAR</name>
<comment type="caution">
    <text evidence="8">The sequence shown here is derived from an EMBL/GenBank/DDBJ whole genome shotgun (WGS) entry which is preliminary data.</text>
</comment>